<evidence type="ECO:0000313" key="17">
    <source>
        <dbReference type="EMBL" id="BAM46761.1"/>
    </source>
</evidence>
<evidence type="ECO:0000313" key="18">
    <source>
        <dbReference type="Proteomes" id="UP000006294"/>
    </source>
</evidence>
<evidence type="ECO:0000256" key="10">
    <source>
        <dbReference type="ARBA" id="ARBA00023014"/>
    </source>
</evidence>
<dbReference type="Gene3D" id="1.10.340.30">
    <property type="entry name" value="Hypothetical protein, domain 2"/>
    <property type="match status" value="1"/>
</dbReference>
<evidence type="ECO:0000256" key="8">
    <source>
        <dbReference type="ARBA" id="ARBA00022801"/>
    </source>
</evidence>
<evidence type="ECO:0000256" key="7">
    <source>
        <dbReference type="ARBA" id="ARBA00022763"/>
    </source>
</evidence>
<evidence type="ECO:0000256" key="5">
    <source>
        <dbReference type="ARBA" id="ARBA00022485"/>
    </source>
</evidence>
<evidence type="ECO:0000259" key="16">
    <source>
        <dbReference type="SMART" id="SM00478"/>
    </source>
</evidence>
<keyword evidence="5" id="KW-0004">4Fe-4S</keyword>
<name>K0J2K2_AMPXN</name>
<keyword evidence="10" id="KW-0411">Iron-sulfur</keyword>
<dbReference type="Proteomes" id="UP000006294">
    <property type="component" value="Chromosome"/>
</dbReference>
<evidence type="ECO:0000256" key="12">
    <source>
        <dbReference type="ARBA" id="ARBA00023204"/>
    </source>
</evidence>
<comment type="function">
    <text evidence="15">Adenine glycosylase active on G-A mispairs.</text>
</comment>
<keyword evidence="8" id="KW-0378">Hydrolase</keyword>
<dbReference type="RefSeq" id="WP_015009366.1">
    <property type="nucleotide sequence ID" value="NC_018704.1"/>
</dbReference>
<comment type="function">
    <text evidence="14">Base excision repair (BER) glycosylase that initiates repair of A:oxoG to C:G by removing the inappropriately paired adenine base from the DNA backbone, generating an abasic site product. 8-oxoguanine (oxoG) is a genotoxic DNA lesion resulting from oxidation of guanine; this residue is misread by replicative DNA polymerases, that insert adenine instead of cytosine opposite the oxidized damaged base. Shows a powerful dicrimination of A versus C, since it does not cleave cytosine in oxoG:C pairs. May also be able to remove adenine from A:G mispairs, although this activity may not be physiologically relevant.</text>
</comment>
<evidence type="ECO:0000256" key="14">
    <source>
        <dbReference type="ARBA" id="ARBA00058550"/>
    </source>
</evidence>
<organism evidence="17 18">
    <name type="scientific">Amphibacillus xylanus (strain ATCC 51415 / DSM 6626 / JCM 7361 / LMG 17667 / NBRC 15112 / Ep01)</name>
    <dbReference type="NCBI Taxonomy" id="698758"/>
    <lineage>
        <taxon>Bacteria</taxon>
        <taxon>Bacillati</taxon>
        <taxon>Bacillota</taxon>
        <taxon>Bacilli</taxon>
        <taxon>Bacillales</taxon>
        <taxon>Bacillaceae</taxon>
        <taxon>Amphibacillus</taxon>
    </lineage>
</organism>
<evidence type="ECO:0000256" key="1">
    <source>
        <dbReference type="ARBA" id="ARBA00000843"/>
    </source>
</evidence>
<dbReference type="InterPro" id="IPR015797">
    <property type="entry name" value="NUDIX_hydrolase-like_dom_sf"/>
</dbReference>
<dbReference type="FunFam" id="1.10.340.30:FF:000010">
    <property type="entry name" value="Adenine DNA glycosylase"/>
    <property type="match status" value="1"/>
</dbReference>
<dbReference type="Gene3D" id="3.90.79.10">
    <property type="entry name" value="Nucleoside Triphosphate Pyrophosphohydrolase"/>
    <property type="match status" value="1"/>
</dbReference>
<dbReference type="Pfam" id="PF00633">
    <property type="entry name" value="HHH"/>
    <property type="match status" value="1"/>
</dbReference>
<dbReference type="InterPro" id="IPR044298">
    <property type="entry name" value="MIG/MutY"/>
</dbReference>
<dbReference type="InterPro" id="IPR023170">
    <property type="entry name" value="HhH_base_excis_C"/>
</dbReference>
<dbReference type="KEGG" id="axl:AXY_06290"/>
<dbReference type="EMBL" id="AP012050">
    <property type="protein sequence ID" value="BAM46761.1"/>
    <property type="molecule type" value="Genomic_DNA"/>
</dbReference>
<dbReference type="Pfam" id="PF00730">
    <property type="entry name" value="HhH-GPD"/>
    <property type="match status" value="1"/>
</dbReference>
<dbReference type="SMART" id="SM00478">
    <property type="entry name" value="ENDO3c"/>
    <property type="match status" value="1"/>
</dbReference>
<dbReference type="AlphaFoldDB" id="K0J2K2"/>
<dbReference type="GO" id="GO:0032357">
    <property type="term" value="F:oxidized purine DNA binding"/>
    <property type="evidence" value="ECO:0007669"/>
    <property type="project" value="TreeGrafter"/>
</dbReference>
<dbReference type="CDD" id="cd03431">
    <property type="entry name" value="NUDIX_DNA_Glycosylase_C-MutY"/>
    <property type="match status" value="1"/>
</dbReference>
<dbReference type="STRING" id="698758.AXY_06290"/>
<evidence type="ECO:0000256" key="15">
    <source>
        <dbReference type="RuleBase" id="RU365096"/>
    </source>
</evidence>
<dbReference type="InterPro" id="IPR003265">
    <property type="entry name" value="HhH-GPD_domain"/>
</dbReference>
<dbReference type="EC" id="3.2.2.31" evidence="3 15"/>
<dbReference type="GO" id="GO:0006298">
    <property type="term" value="P:mismatch repair"/>
    <property type="evidence" value="ECO:0007669"/>
    <property type="project" value="TreeGrafter"/>
</dbReference>
<dbReference type="InterPro" id="IPR003651">
    <property type="entry name" value="Endonuclease3_FeS-loop_motif"/>
</dbReference>
<keyword evidence="7 15" id="KW-0227">DNA damage</keyword>
<dbReference type="SMART" id="SM00525">
    <property type="entry name" value="FES"/>
    <property type="match status" value="1"/>
</dbReference>
<dbReference type="PATRIC" id="fig|698758.3.peg.631"/>
<evidence type="ECO:0000256" key="11">
    <source>
        <dbReference type="ARBA" id="ARBA00023125"/>
    </source>
</evidence>
<evidence type="ECO:0000256" key="4">
    <source>
        <dbReference type="ARBA" id="ARBA00022023"/>
    </source>
</evidence>
<keyword evidence="11" id="KW-0238">DNA-binding</keyword>
<keyword evidence="12" id="KW-0234">DNA repair</keyword>
<dbReference type="GO" id="GO:0035485">
    <property type="term" value="F:adenine/guanine mispair binding"/>
    <property type="evidence" value="ECO:0007669"/>
    <property type="project" value="TreeGrafter"/>
</dbReference>
<feature type="domain" description="HhH-GPD" evidence="16">
    <location>
        <begin position="43"/>
        <end position="194"/>
    </location>
</feature>
<dbReference type="GO" id="GO:0006284">
    <property type="term" value="P:base-excision repair"/>
    <property type="evidence" value="ECO:0007669"/>
    <property type="project" value="UniProtKB-UniRule"/>
</dbReference>
<dbReference type="CDD" id="cd00056">
    <property type="entry name" value="ENDO3c"/>
    <property type="match status" value="1"/>
</dbReference>
<dbReference type="InterPro" id="IPR011257">
    <property type="entry name" value="DNA_glycosylase"/>
</dbReference>
<dbReference type="NCBIfam" id="TIGR01084">
    <property type="entry name" value="mutY"/>
    <property type="match status" value="1"/>
</dbReference>
<dbReference type="GO" id="GO:0034039">
    <property type="term" value="F:8-oxo-7,8-dihydroguanine DNA N-glycosylase activity"/>
    <property type="evidence" value="ECO:0007669"/>
    <property type="project" value="TreeGrafter"/>
</dbReference>
<accession>K0J2K2</accession>
<dbReference type="PANTHER" id="PTHR42944">
    <property type="entry name" value="ADENINE DNA GLYCOSYLASE"/>
    <property type="match status" value="1"/>
</dbReference>
<dbReference type="Gene3D" id="1.10.1670.10">
    <property type="entry name" value="Helix-hairpin-Helix base-excision DNA repair enzymes (C-terminal)"/>
    <property type="match status" value="1"/>
</dbReference>
<dbReference type="Pfam" id="PF14815">
    <property type="entry name" value="NUDIX_4"/>
    <property type="match status" value="1"/>
</dbReference>
<dbReference type="SUPFAM" id="SSF48150">
    <property type="entry name" value="DNA-glycosylase"/>
    <property type="match status" value="1"/>
</dbReference>
<dbReference type="SUPFAM" id="SSF55811">
    <property type="entry name" value="Nudix"/>
    <property type="match status" value="1"/>
</dbReference>
<dbReference type="GO" id="GO:0051539">
    <property type="term" value="F:4 iron, 4 sulfur cluster binding"/>
    <property type="evidence" value="ECO:0007669"/>
    <property type="project" value="UniProtKB-UniRule"/>
</dbReference>
<keyword evidence="18" id="KW-1185">Reference proteome</keyword>
<dbReference type="InterPro" id="IPR005760">
    <property type="entry name" value="A/G_AdeGlyc_MutY"/>
</dbReference>
<keyword evidence="9 15" id="KW-0408">Iron</keyword>
<comment type="cofactor">
    <cofactor evidence="15">
        <name>[4Fe-4S] cluster</name>
        <dbReference type="ChEBI" id="CHEBI:49883"/>
    </cofactor>
    <text evidence="15">Binds 1 [4Fe-4S] cluster.</text>
</comment>
<reference evidence="17 18" key="1">
    <citation type="submission" date="2011-01" db="EMBL/GenBank/DDBJ databases">
        <title>Whole genome sequence of Amphibacillus xylinus NBRC 15112.</title>
        <authorList>
            <person name="Nakazawa H."/>
            <person name="Katano Y."/>
            <person name="Nakamura S."/>
            <person name="Sasagawa M."/>
            <person name="Fukada J."/>
            <person name="Arai T."/>
            <person name="Sasakura N."/>
            <person name="Mochizuki D."/>
            <person name="Hosoyama A."/>
            <person name="Harada K."/>
            <person name="Horikawa H."/>
            <person name="Kato Y."/>
            <person name="Harada T."/>
            <person name="Sasaki K."/>
            <person name="Sekiguchi M."/>
            <person name="Hodoyama M."/>
            <person name="Nishiko R."/>
            <person name="Narita H."/>
            <person name="Hanamaki A."/>
            <person name="Hata C."/>
            <person name="Konno Y."/>
            <person name="Niimura Y."/>
            <person name="Yamazaki S."/>
            <person name="Fujita N."/>
        </authorList>
    </citation>
    <scope>NUCLEOTIDE SEQUENCE [LARGE SCALE GENOMIC DNA]</scope>
    <source>
        <strain evidence="18">ATCC 51415 / DSM 6626 / JCM 7361 / LMG 17667 / NBRC 15112 / Ep01</strain>
    </source>
</reference>
<comment type="catalytic activity">
    <reaction evidence="1 15">
        <text>Hydrolyzes free adenine bases from 7,8-dihydro-8-oxoguanine:adenine mismatched double-stranded DNA, leaving an apurinic site.</text>
        <dbReference type="EC" id="3.2.2.31"/>
    </reaction>
</comment>
<dbReference type="FunFam" id="1.10.1670.10:FF:000002">
    <property type="entry name" value="Adenine DNA glycosylase"/>
    <property type="match status" value="1"/>
</dbReference>
<protein>
    <recommendedName>
        <fullName evidence="4 15">Adenine DNA glycosylase</fullName>
        <ecNumber evidence="3 15">3.2.2.31</ecNumber>
    </recommendedName>
</protein>
<comment type="similarity">
    <text evidence="2 15">Belongs to the Nth/MutY family.</text>
</comment>
<sequence>MQPDLFDKKAFQTDLIQWFKQNQRQLPWREDQDPYKVWVSEIMLQQTQVDTVIPYFKNFIDKFPTPTALAEADEQDVLKAWEGLGYYSRARNLHTAVKEVKEKYQGIVPEDRQQLSKLKGIGPYTLGAIMSIAYDQPEPAVDGNVMRVMSRVFRIDDDIAKQKTRRIFENLVREIISLEDPSSFNQGVMELGALICKPRNPQCQLCPVRAHCQAFQSNSQADYPVKSKQKKQKTLHYYVTILESQSGEFLIEKRPSAGLLAGLWQFPMIEQGEVDAQLLATFLEQTYKTKVLNTQKLESIKHIFTHLIWSIDVFHFKVADFSITESAQQLVSLADMKDYPFPVPHQKIIEQLNI</sequence>
<evidence type="ECO:0000256" key="2">
    <source>
        <dbReference type="ARBA" id="ARBA00008343"/>
    </source>
</evidence>
<dbReference type="Pfam" id="PF10576">
    <property type="entry name" value="EndIII_4Fe-2S"/>
    <property type="match status" value="1"/>
</dbReference>
<dbReference type="InterPro" id="IPR000445">
    <property type="entry name" value="HhH_motif"/>
</dbReference>
<dbReference type="InterPro" id="IPR029119">
    <property type="entry name" value="MutY_C"/>
</dbReference>
<dbReference type="eggNOG" id="COG1194">
    <property type="taxonomic scope" value="Bacteria"/>
</dbReference>
<dbReference type="HOGENOM" id="CLU_012862_0_3_9"/>
<proteinExistence type="inferred from homology"/>
<evidence type="ECO:0000256" key="9">
    <source>
        <dbReference type="ARBA" id="ARBA00023004"/>
    </source>
</evidence>
<dbReference type="PANTHER" id="PTHR42944:SF1">
    <property type="entry name" value="ADENINE DNA GLYCOSYLASE"/>
    <property type="match status" value="1"/>
</dbReference>
<evidence type="ECO:0000256" key="6">
    <source>
        <dbReference type="ARBA" id="ARBA00022723"/>
    </source>
</evidence>
<keyword evidence="6" id="KW-0479">Metal-binding</keyword>
<evidence type="ECO:0000256" key="3">
    <source>
        <dbReference type="ARBA" id="ARBA00012045"/>
    </source>
</evidence>
<keyword evidence="13 15" id="KW-0326">Glycosidase</keyword>
<gene>
    <name evidence="17" type="primary">mutY</name>
    <name evidence="17" type="ordered locus">AXY_06290</name>
</gene>
<dbReference type="GO" id="GO:0000701">
    <property type="term" value="F:purine-specific mismatch base pair DNA N-glycosylase activity"/>
    <property type="evidence" value="ECO:0007669"/>
    <property type="project" value="UniProtKB-EC"/>
</dbReference>
<evidence type="ECO:0000256" key="13">
    <source>
        <dbReference type="ARBA" id="ARBA00023295"/>
    </source>
</evidence>
<dbReference type="GO" id="GO:0046872">
    <property type="term" value="F:metal ion binding"/>
    <property type="evidence" value="ECO:0007669"/>
    <property type="project" value="UniProtKB-UniRule"/>
</dbReference>